<dbReference type="CDD" id="cd07377">
    <property type="entry name" value="WHTH_GntR"/>
    <property type="match status" value="1"/>
</dbReference>
<evidence type="ECO:0000256" key="1">
    <source>
        <dbReference type="ARBA" id="ARBA00023015"/>
    </source>
</evidence>
<evidence type="ECO:0000313" key="5">
    <source>
        <dbReference type="EMBL" id="SEA77724.1"/>
    </source>
</evidence>
<dbReference type="InterPro" id="IPR036390">
    <property type="entry name" value="WH_DNA-bd_sf"/>
</dbReference>
<keyword evidence="6" id="KW-1185">Reference proteome</keyword>
<dbReference type="Gene3D" id="1.10.10.10">
    <property type="entry name" value="Winged helix-like DNA-binding domain superfamily/Winged helix DNA-binding domain"/>
    <property type="match status" value="1"/>
</dbReference>
<dbReference type="Gene3D" id="3.40.1410.10">
    <property type="entry name" value="Chorismate lyase-like"/>
    <property type="match status" value="1"/>
</dbReference>
<dbReference type="InterPro" id="IPR000524">
    <property type="entry name" value="Tscrpt_reg_HTH_GntR"/>
</dbReference>
<dbReference type="SMART" id="SM00345">
    <property type="entry name" value="HTH_GNTR"/>
    <property type="match status" value="1"/>
</dbReference>
<dbReference type="eggNOG" id="COG2188">
    <property type="taxonomic scope" value="Bacteria"/>
</dbReference>
<dbReference type="GO" id="GO:0045892">
    <property type="term" value="P:negative regulation of DNA-templated transcription"/>
    <property type="evidence" value="ECO:0007669"/>
    <property type="project" value="TreeGrafter"/>
</dbReference>
<dbReference type="GO" id="GO:0003677">
    <property type="term" value="F:DNA binding"/>
    <property type="evidence" value="ECO:0007669"/>
    <property type="project" value="UniProtKB-KW"/>
</dbReference>
<feature type="domain" description="HTH gntR-type" evidence="4">
    <location>
        <begin position="18"/>
        <end position="86"/>
    </location>
</feature>
<dbReference type="PANTHER" id="PTHR44846">
    <property type="entry name" value="MANNOSYL-D-GLYCERATE TRANSPORT/METABOLISM SYSTEM REPRESSOR MNGR-RELATED"/>
    <property type="match status" value="1"/>
</dbReference>
<dbReference type="InterPro" id="IPR011663">
    <property type="entry name" value="UTRA"/>
</dbReference>
<dbReference type="Proteomes" id="UP000187280">
    <property type="component" value="Unassembled WGS sequence"/>
</dbReference>
<dbReference type="RefSeq" id="WP_074728873.1">
    <property type="nucleotide sequence ID" value="NZ_FNQS01000008.1"/>
</dbReference>
<dbReference type="Pfam" id="PF00392">
    <property type="entry name" value="GntR"/>
    <property type="match status" value="1"/>
</dbReference>
<protein>
    <submittedName>
        <fullName evidence="5">DNA-binding transcriptional regulator, GntR family</fullName>
    </submittedName>
</protein>
<dbReference type="GO" id="GO:0003700">
    <property type="term" value="F:DNA-binding transcription factor activity"/>
    <property type="evidence" value="ECO:0007669"/>
    <property type="project" value="InterPro"/>
</dbReference>
<reference evidence="5 6" key="1">
    <citation type="submission" date="2016-10" db="EMBL/GenBank/DDBJ databases">
        <authorList>
            <person name="de Groot N.N."/>
        </authorList>
    </citation>
    <scope>NUCLEOTIDE SEQUENCE [LARGE SCALE GENOMIC DNA]</scope>
    <source>
        <strain evidence="5 6">ATCC 29281</strain>
    </source>
</reference>
<dbReference type="PANTHER" id="PTHR44846:SF1">
    <property type="entry name" value="MANNOSYL-D-GLYCERATE TRANSPORT_METABOLISM SYSTEM REPRESSOR MNGR-RELATED"/>
    <property type="match status" value="1"/>
</dbReference>
<dbReference type="InterPro" id="IPR036388">
    <property type="entry name" value="WH-like_DNA-bd_sf"/>
</dbReference>
<evidence type="ECO:0000256" key="2">
    <source>
        <dbReference type="ARBA" id="ARBA00023125"/>
    </source>
</evidence>
<dbReference type="EMBL" id="FNQS01000008">
    <property type="protein sequence ID" value="SEA77724.1"/>
    <property type="molecule type" value="Genomic_DNA"/>
</dbReference>
<dbReference type="SUPFAM" id="SSF64288">
    <property type="entry name" value="Chorismate lyase-like"/>
    <property type="match status" value="1"/>
</dbReference>
<evidence type="ECO:0000259" key="4">
    <source>
        <dbReference type="PROSITE" id="PS50949"/>
    </source>
</evidence>
<keyword evidence="3" id="KW-0804">Transcription</keyword>
<dbReference type="SMART" id="SM00866">
    <property type="entry name" value="UTRA"/>
    <property type="match status" value="1"/>
</dbReference>
<dbReference type="STRING" id="71657.SAMN02982996_02466"/>
<keyword evidence="2 5" id="KW-0238">DNA-binding</keyword>
<gene>
    <name evidence="5" type="ORF">SAMN02982996_02466</name>
</gene>
<dbReference type="InterPro" id="IPR028978">
    <property type="entry name" value="Chorismate_lyase_/UTRA_dom_sf"/>
</dbReference>
<dbReference type="InterPro" id="IPR050679">
    <property type="entry name" value="Bact_HTH_transcr_reg"/>
</dbReference>
<dbReference type="GeneID" id="97765326"/>
<dbReference type="PRINTS" id="PR00035">
    <property type="entry name" value="HTHGNTR"/>
</dbReference>
<dbReference type="SUPFAM" id="SSF46785">
    <property type="entry name" value="Winged helix' DNA-binding domain"/>
    <property type="match status" value="1"/>
</dbReference>
<dbReference type="PROSITE" id="PS50949">
    <property type="entry name" value="HTH_GNTR"/>
    <property type="match status" value="1"/>
</dbReference>
<accession>A0A1H4DY59</accession>
<evidence type="ECO:0000313" key="6">
    <source>
        <dbReference type="Proteomes" id="UP000187280"/>
    </source>
</evidence>
<organism evidence="5 6">
    <name type="scientific">Lonsdalea quercina</name>
    <dbReference type="NCBI Taxonomy" id="71657"/>
    <lineage>
        <taxon>Bacteria</taxon>
        <taxon>Pseudomonadati</taxon>
        <taxon>Pseudomonadota</taxon>
        <taxon>Gammaproteobacteria</taxon>
        <taxon>Enterobacterales</taxon>
        <taxon>Pectobacteriaceae</taxon>
        <taxon>Lonsdalea</taxon>
    </lineage>
</organism>
<evidence type="ECO:0000256" key="3">
    <source>
        <dbReference type="ARBA" id="ARBA00023163"/>
    </source>
</evidence>
<sequence length="246" mass="28331">MEEFFIQLRSLLDKPSSAPRYMQLAKALEHTIQQRRDLSGHFLPPERQLVQLLGLSRVTVSRSLALLEQKGLILRQQGVGTRIALQLDYALTSDEPGFSALVQQRGGVASNNGLERITDVAMTPALSLAMNLPESEVLTKLRRVRLLNNEPASLETVWIPQRWLPQPEEIEHSLYGYWRERHIFPENRRYRLRAVSATREVSKLLKVPNGMPLLFSRQHTFDAKGELLEYCEIYCRSDIYEFEVSD</sequence>
<dbReference type="Pfam" id="PF07702">
    <property type="entry name" value="UTRA"/>
    <property type="match status" value="1"/>
</dbReference>
<keyword evidence="1" id="KW-0805">Transcription regulation</keyword>
<proteinExistence type="predicted"/>
<name>A0A1H4DY59_9GAMM</name>
<dbReference type="AlphaFoldDB" id="A0A1H4DY59"/>